<feature type="compositionally biased region" description="Low complexity" evidence="4">
    <location>
        <begin position="955"/>
        <end position="967"/>
    </location>
</feature>
<feature type="chain" id="PRO_5004110237" evidence="5">
    <location>
        <begin position="31"/>
        <end position="1016"/>
    </location>
</feature>
<dbReference type="EMBL" id="KB446536">
    <property type="protein sequence ID" value="EME47523.1"/>
    <property type="molecule type" value="Genomic_DNA"/>
</dbReference>
<evidence type="ECO:0000256" key="3">
    <source>
        <dbReference type="ARBA" id="ARBA00023186"/>
    </source>
</evidence>
<dbReference type="eggNOG" id="KOG0104">
    <property type="taxonomic scope" value="Eukaryota"/>
</dbReference>
<evidence type="ECO:0000313" key="7">
    <source>
        <dbReference type="Proteomes" id="UP000016933"/>
    </source>
</evidence>
<evidence type="ECO:0000256" key="4">
    <source>
        <dbReference type="SAM" id="MobiDB-lite"/>
    </source>
</evidence>
<dbReference type="InterPro" id="IPR043129">
    <property type="entry name" value="ATPase_NBD"/>
</dbReference>
<feature type="compositionally biased region" description="Acidic residues" evidence="4">
    <location>
        <begin position="833"/>
        <end position="842"/>
    </location>
</feature>
<dbReference type="SUPFAM" id="SSF53067">
    <property type="entry name" value="Actin-like ATPase domain"/>
    <property type="match status" value="2"/>
</dbReference>
<sequence>MSPLGRRRAGAMSPLALCLSFLLFISSASAAVLGIDFGTEHIKAVLVKPGIPFDIVLTKDSKRKEVAAVAFKPIRDSKGNFITDAGSYPERAYGGDALSLQGRFPGEVFPNLKFLLGIPSGSEGDATRSIYKHRYPGLQMQESTELGTTVIKSSAFPEDARAFSVEELVAMELANIKRNAQNMAGMGSSVDDVVITIPPFYTADERQAIMKAAGFAGFQVNGLISDGLAVGLDYAKPRTFPEVTKGENPEYHMVFDMGAGSTTATVMRFQSRSVKDTGRFNKTVQEVAVVGAGWDRTLGGDALNHVIVDDYVKKLLTKPALKSRGTTEDDIKKNGRIMARFWKEAERARQILSANTEVSSGFEEIMPDIDFRCKMSRAEYEKLTESFADRVQIPLKDALKMADLKVEDLNSVILHGGAVRTPFVQTKLQGVVVDSGKLRSNVNADESAVFGAAFKAAALSPSFKVKEIRDSDVAGYAATLVYDDHGKERRKPLFEANSPVGAGSTTKQVTFKDQEDFSFGFVQSVGGVDRPVMKVQSNNLTASVEELIRIAGCGKESIDTKFSVRLGLPLGLPDISGGSVSCEIDPSKKTGSIGDSVKGWLGFGKGDQQPIGGDEADGPIEQVDAKESASSDSAISPSMDSASSSKAPEPPKKQTEVIPLKWTSLPDGNPQPAPDAIMQMLQRLKDFDLSDKARYARDEAQNILESYTYTVRDFLENQVYEKVSTKSQRDVISSTLQSTKEWMESGDLSKATTETLKEKREALKKLVEPVQLRLKESTGRSETVEGLQKSLDQLQKGILRLESAASKAAASLASAATASTKTSSTTEAKASSDADDLEELDTETPPTPSETPAAIDPYEGMDLTVVNETYNSISKWLKETVAEQEKLKPYEDPVFLSRDAQRKSEEIAKALQDLVQKTTKAKAAKAKKPKTTKSKTAKPSKATADPAADAEEPVPAEAAAEDPAAAELLRTNEAANSEAAEVPEQKPVKGGESIEDMLKWMKKDGKEEPDREHEEL</sequence>
<dbReference type="AlphaFoldDB" id="N1PX13"/>
<dbReference type="Proteomes" id="UP000016933">
    <property type="component" value="Unassembled WGS sequence"/>
</dbReference>
<evidence type="ECO:0000313" key="6">
    <source>
        <dbReference type="EMBL" id="EME47523.1"/>
    </source>
</evidence>
<keyword evidence="7" id="KW-1185">Reference proteome</keyword>
<feature type="signal peptide" evidence="5">
    <location>
        <begin position="1"/>
        <end position="30"/>
    </location>
</feature>
<dbReference type="OMA" id="SRTPMIQ"/>
<evidence type="ECO:0000256" key="2">
    <source>
        <dbReference type="ARBA" id="ARBA00022840"/>
    </source>
</evidence>
<dbReference type="GO" id="GO:0140662">
    <property type="term" value="F:ATP-dependent protein folding chaperone"/>
    <property type="evidence" value="ECO:0007669"/>
    <property type="project" value="InterPro"/>
</dbReference>
<feature type="compositionally biased region" description="Basic and acidic residues" evidence="4">
    <location>
        <begin position="996"/>
        <end position="1016"/>
    </location>
</feature>
<keyword evidence="3" id="KW-0143">Chaperone</keyword>
<accession>N1PX13</accession>
<keyword evidence="2" id="KW-0067">ATP-binding</keyword>
<reference evidence="7" key="1">
    <citation type="journal article" date="2012" name="PLoS Genet.">
        <title>The genomes of the fungal plant pathogens Cladosporium fulvum and Dothistroma septosporum reveal adaptation to different hosts and lifestyles but also signatures of common ancestry.</title>
        <authorList>
            <person name="de Wit P.J.G.M."/>
            <person name="van der Burgt A."/>
            <person name="Oekmen B."/>
            <person name="Stergiopoulos I."/>
            <person name="Abd-Elsalam K.A."/>
            <person name="Aerts A.L."/>
            <person name="Bahkali A.H."/>
            <person name="Beenen H.G."/>
            <person name="Chettri P."/>
            <person name="Cox M.P."/>
            <person name="Datema E."/>
            <person name="de Vries R.P."/>
            <person name="Dhillon B."/>
            <person name="Ganley A.R."/>
            <person name="Griffiths S.A."/>
            <person name="Guo Y."/>
            <person name="Hamelin R.C."/>
            <person name="Henrissat B."/>
            <person name="Kabir M.S."/>
            <person name="Jashni M.K."/>
            <person name="Kema G."/>
            <person name="Klaubauf S."/>
            <person name="Lapidus A."/>
            <person name="Levasseur A."/>
            <person name="Lindquist E."/>
            <person name="Mehrabi R."/>
            <person name="Ohm R.A."/>
            <person name="Owen T.J."/>
            <person name="Salamov A."/>
            <person name="Schwelm A."/>
            <person name="Schijlen E."/>
            <person name="Sun H."/>
            <person name="van den Burg H.A."/>
            <person name="van Ham R.C.H.J."/>
            <person name="Zhang S."/>
            <person name="Goodwin S.B."/>
            <person name="Grigoriev I.V."/>
            <person name="Collemare J."/>
            <person name="Bradshaw R.E."/>
        </authorList>
    </citation>
    <scope>NUCLEOTIDE SEQUENCE [LARGE SCALE GENOMIC DNA]</scope>
    <source>
        <strain evidence="7">NZE10 / CBS 128990</strain>
    </source>
</reference>
<name>N1PX13_DOTSN</name>
<evidence type="ECO:0000256" key="5">
    <source>
        <dbReference type="SAM" id="SignalP"/>
    </source>
</evidence>
<dbReference type="GO" id="GO:0034663">
    <property type="term" value="C:endoplasmic reticulum chaperone complex"/>
    <property type="evidence" value="ECO:0007669"/>
    <property type="project" value="TreeGrafter"/>
</dbReference>
<organism evidence="6 7">
    <name type="scientific">Dothistroma septosporum (strain NZE10 / CBS 128990)</name>
    <name type="common">Red band needle blight fungus</name>
    <name type="synonym">Mycosphaerella pini</name>
    <dbReference type="NCBI Taxonomy" id="675120"/>
    <lineage>
        <taxon>Eukaryota</taxon>
        <taxon>Fungi</taxon>
        <taxon>Dikarya</taxon>
        <taxon>Ascomycota</taxon>
        <taxon>Pezizomycotina</taxon>
        <taxon>Dothideomycetes</taxon>
        <taxon>Dothideomycetidae</taxon>
        <taxon>Mycosphaerellales</taxon>
        <taxon>Mycosphaerellaceae</taxon>
        <taxon>Dothistroma</taxon>
    </lineage>
</organism>
<dbReference type="OrthoDB" id="10262720at2759"/>
<dbReference type="Gene3D" id="1.20.1270.10">
    <property type="match status" value="1"/>
</dbReference>
<evidence type="ECO:0000256" key="1">
    <source>
        <dbReference type="ARBA" id="ARBA00022741"/>
    </source>
</evidence>
<dbReference type="HOGENOM" id="CLU_005965_5_0_1"/>
<dbReference type="GO" id="GO:0030968">
    <property type="term" value="P:endoplasmic reticulum unfolded protein response"/>
    <property type="evidence" value="ECO:0007669"/>
    <property type="project" value="TreeGrafter"/>
</dbReference>
<dbReference type="PRINTS" id="PR00301">
    <property type="entry name" value="HEATSHOCK70"/>
</dbReference>
<dbReference type="CDD" id="cd10230">
    <property type="entry name" value="ASKHA_NBD_HSP70_HYOU1"/>
    <property type="match status" value="1"/>
</dbReference>
<dbReference type="GO" id="GO:0005524">
    <property type="term" value="F:ATP binding"/>
    <property type="evidence" value="ECO:0007669"/>
    <property type="project" value="UniProtKB-KW"/>
</dbReference>
<dbReference type="STRING" id="675120.N1PX13"/>
<keyword evidence="5" id="KW-0732">Signal</keyword>
<feature type="compositionally biased region" description="Low complexity" evidence="4">
    <location>
        <begin position="810"/>
        <end position="831"/>
    </location>
</feature>
<dbReference type="Gene3D" id="3.30.420.40">
    <property type="match status" value="2"/>
</dbReference>
<dbReference type="PANTHER" id="PTHR45639:SF3">
    <property type="entry name" value="HYPOXIA UP-REGULATED PROTEIN 1"/>
    <property type="match status" value="1"/>
</dbReference>
<feature type="region of interest" description="Disordered" evidence="4">
    <location>
        <begin position="810"/>
        <end position="860"/>
    </location>
</feature>
<dbReference type="InterPro" id="IPR013126">
    <property type="entry name" value="Hsp_70_fam"/>
</dbReference>
<proteinExistence type="predicted"/>
<dbReference type="PANTHER" id="PTHR45639">
    <property type="entry name" value="HSC70CB, ISOFORM G-RELATED"/>
    <property type="match status" value="1"/>
</dbReference>
<protein>
    <submittedName>
        <fullName evidence="6">Uncharacterized protein</fullName>
    </submittedName>
</protein>
<feature type="compositionally biased region" description="Basic residues" evidence="4">
    <location>
        <begin position="919"/>
        <end position="938"/>
    </location>
</feature>
<feature type="region of interest" description="Disordered" evidence="4">
    <location>
        <begin position="593"/>
        <end position="667"/>
    </location>
</feature>
<keyword evidence="1" id="KW-0547">Nucleotide-binding</keyword>
<dbReference type="SUPFAM" id="SSF100934">
    <property type="entry name" value="Heat shock protein 70kD (HSP70), C-terminal subdomain"/>
    <property type="match status" value="1"/>
</dbReference>
<dbReference type="Pfam" id="PF00012">
    <property type="entry name" value="HSP70"/>
    <property type="match status" value="1"/>
</dbReference>
<dbReference type="Gene3D" id="3.90.640.10">
    <property type="entry name" value="Actin, Chain A, domain 4"/>
    <property type="match status" value="1"/>
</dbReference>
<dbReference type="Gene3D" id="3.30.30.30">
    <property type="match status" value="1"/>
</dbReference>
<dbReference type="InterPro" id="IPR029048">
    <property type="entry name" value="HSP70_C_sf"/>
</dbReference>
<feature type="compositionally biased region" description="Low complexity" evidence="4">
    <location>
        <begin position="630"/>
        <end position="647"/>
    </location>
</feature>
<feature type="region of interest" description="Disordered" evidence="4">
    <location>
        <begin position="917"/>
        <end position="1016"/>
    </location>
</feature>
<reference evidence="6 7" key="2">
    <citation type="journal article" date="2012" name="PLoS Pathog.">
        <title>Diverse lifestyles and strategies of plant pathogenesis encoded in the genomes of eighteen Dothideomycetes fungi.</title>
        <authorList>
            <person name="Ohm R.A."/>
            <person name="Feau N."/>
            <person name="Henrissat B."/>
            <person name="Schoch C.L."/>
            <person name="Horwitz B.A."/>
            <person name="Barry K.W."/>
            <person name="Condon B.J."/>
            <person name="Copeland A.C."/>
            <person name="Dhillon B."/>
            <person name="Glaser F."/>
            <person name="Hesse C.N."/>
            <person name="Kosti I."/>
            <person name="LaButti K."/>
            <person name="Lindquist E.A."/>
            <person name="Lucas S."/>
            <person name="Salamov A.A."/>
            <person name="Bradshaw R.E."/>
            <person name="Ciuffetti L."/>
            <person name="Hamelin R.C."/>
            <person name="Kema G.H.J."/>
            <person name="Lawrence C."/>
            <person name="Scott J.A."/>
            <person name="Spatafora J.W."/>
            <person name="Turgeon B.G."/>
            <person name="de Wit P.J.G.M."/>
            <person name="Zhong S."/>
            <person name="Goodwin S.B."/>
            <person name="Grigoriev I.V."/>
        </authorList>
    </citation>
    <scope>NUCLEOTIDE SEQUENCE [LARGE SCALE GENOMIC DNA]</scope>
    <source>
        <strain evidence="7">NZE10 / CBS 128990</strain>
    </source>
</reference>
<gene>
    <name evidence="6" type="ORF">DOTSEDRAFT_69466</name>
</gene>